<dbReference type="PANTHER" id="PTHR43123:SF4">
    <property type="entry name" value="POLYSACCHARIDE DEACETYLASE"/>
    <property type="match status" value="1"/>
</dbReference>
<evidence type="ECO:0000313" key="1">
    <source>
        <dbReference type="EMBL" id="ATI41371.1"/>
    </source>
</evidence>
<dbReference type="SUPFAM" id="SSF88713">
    <property type="entry name" value="Glycoside hydrolase/deacetylase"/>
    <property type="match status" value="1"/>
</dbReference>
<evidence type="ECO:0008006" key="3">
    <source>
        <dbReference type="Google" id="ProtNLM"/>
    </source>
</evidence>
<name>A0A291LXF0_9RHOB</name>
<evidence type="ECO:0000313" key="2">
    <source>
        <dbReference type="Proteomes" id="UP000219050"/>
    </source>
</evidence>
<reference evidence="1 2" key="1">
    <citation type="submission" date="2017-05" db="EMBL/GenBank/DDBJ databases">
        <title>Comparative genomic and metabolic analysis of manganese-oxidizing mechanisms in Celeribater manganoxidans DY25T: its adaption to the environment of polymetallic nodule.</title>
        <authorList>
            <person name="Wang X."/>
        </authorList>
    </citation>
    <scope>NUCLEOTIDE SEQUENCE [LARGE SCALE GENOMIC DNA]</scope>
    <source>
        <strain evidence="1 2">DY25</strain>
    </source>
</reference>
<protein>
    <recommendedName>
        <fullName evidence="3">Chitooligosaccharide deacetylase</fullName>
    </recommendedName>
</protein>
<gene>
    <name evidence="1" type="ORF">CBW24_04720</name>
</gene>
<dbReference type="Proteomes" id="UP000219050">
    <property type="component" value="Chromosome"/>
</dbReference>
<dbReference type="PANTHER" id="PTHR43123">
    <property type="entry name" value="POLYSACCHARIDE DEACETYLASE-RELATED"/>
    <property type="match status" value="1"/>
</dbReference>
<dbReference type="OrthoDB" id="9787041at2"/>
<dbReference type="AlphaFoldDB" id="A0A291LXF0"/>
<keyword evidence="2" id="KW-1185">Reference proteome</keyword>
<dbReference type="InterPro" id="IPR011330">
    <property type="entry name" value="Glyco_hydro/deAcase_b/a-brl"/>
</dbReference>
<dbReference type="RefSeq" id="WP_097372835.1">
    <property type="nucleotide sequence ID" value="NZ_CP021404.1"/>
</dbReference>
<sequence>MSRQITPTGPEHLQMPKLRAGMDHDFYAPRDTWSVPRLDFGPDVHLGIWLQIAVEWFPLDISGQPFLPIGAPARPWPDSETYTQRDYGNRIGIYRMMDALAARGMTASAFLNARVAQRYPILARYIREAGWDVVAAGLDAGAIHHEGLHEDTERAMIAEALSLLRAERLEPAGWHSPSWSQSTRTPRLLREAGITAMADWANDEAPYAFQTGTGTIASLPAAFELSDREILFARQARLADFEANITAAARRLTREAADSGTPRLLCLNLSPWLMGQPFRINGFERILDMLGGIDGARTVQVADILAASLDLRNG</sequence>
<dbReference type="Gene3D" id="3.20.20.370">
    <property type="entry name" value="Glycoside hydrolase/deacetylase"/>
    <property type="match status" value="1"/>
</dbReference>
<organism evidence="1 2">
    <name type="scientific">Pacificitalea manganoxidans</name>
    <dbReference type="NCBI Taxonomy" id="1411902"/>
    <lineage>
        <taxon>Bacteria</taxon>
        <taxon>Pseudomonadati</taxon>
        <taxon>Pseudomonadota</taxon>
        <taxon>Alphaproteobacteria</taxon>
        <taxon>Rhodobacterales</taxon>
        <taxon>Paracoccaceae</taxon>
        <taxon>Pacificitalea</taxon>
    </lineage>
</organism>
<dbReference type="EMBL" id="CP021404">
    <property type="protein sequence ID" value="ATI41371.1"/>
    <property type="molecule type" value="Genomic_DNA"/>
</dbReference>
<proteinExistence type="predicted"/>
<dbReference type="KEGG" id="cmag:CBW24_04720"/>
<accession>A0A291LXF0</accession>
<dbReference type="GO" id="GO:0005975">
    <property type="term" value="P:carbohydrate metabolic process"/>
    <property type="evidence" value="ECO:0007669"/>
    <property type="project" value="InterPro"/>
</dbReference>